<keyword evidence="3" id="KW-1185">Reference proteome</keyword>
<dbReference type="Proteomes" id="UP000325529">
    <property type="component" value="Chromosome"/>
</dbReference>
<dbReference type="OrthoDB" id="4328207at2"/>
<name>A0A5J6GDT5_STRKN</name>
<reference evidence="2 3" key="1">
    <citation type="submission" date="2017-09" db="EMBL/GenBank/DDBJ databases">
        <authorList>
            <person name="Lee N."/>
            <person name="Cho B.-K."/>
        </authorList>
    </citation>
    <scope>NUCLEOTIDE SEQUENCE [LARGE SCALE GENOMIC DNA]</scope>
    <source>
        <strain evidence="2 3">ATCC 12853</strain>
    </source>
</reference>
<evidence type="ECO:0000313" key="2">
    <source>
        <dbReference type="EMBL" id="QEU91376.1"/>
    </source>
</evidence>
<accession>A0A5J6GDT5</accession>
<evidence type="ECO:0000256" key="1">
    <source>
        <dbReference type="SAM" id="MobiDB-lite"/>
    </source>
</evidence>
<proteinExistence type="predicted"/>
<sequence>MLTNRIKVGIGRLWEDVQAAYAGRAWAALGYRTWDRYCREEFGSAAIRIPLEERPEVVESLRSAGLSNRAVASVTGLSEATVRRTAQGASSGAPETVVGTDGKHYPARHLSVVRNDLVPEPKKRQRTREGWKRVMIADIERGHAGGLPFLLGIFEEHADIIRELPADLLDNFVTTLKQEEEASRRLRKLIEERRGGVS</sequence>
<dbReference type="KEGG" id="ska:CP970_11195"/>
<gene>
    <name evidence="2" type="ORF">CP970_11195</name>
</gene>
<organism evidence="2 3">
    <name type="scientific">Streptomyces kanamyceticus</name>
    <dbReference type="NCBI Taxonomy" id="1967"/>
    <lineage>
        <taxon>Bacteria</taxon>
        <taxon>Bacillati</taxon>
        <taxon>Actinomycetota</taxon>
        <taxon>Actinomycetes</taxon>
        <taxon>Kitasatosporales</taxon>
        <taxon>Streptomycetaceae</taxon>
        <taxon>Streptomyces</taxon>
    </lineage>
</organism>
<protein>
    <submittedName>
        <fullName evidence="2">Uncharacterized protein</fullName>
    </submittedName>
</protein>
<dbReference type="AlphaFoldDB" id="A0A5J6GDT5"/>
<dbReference type="EMBL" id="CP023699">
    <property type="protein sequence ID" value="QEU91376.1"/>
    <property type="molecule type" value="Genomic_DNA"/>
</dbReference>
<feature type="region of interest" description="Disordered" evidence="1">
    <location>
        <begin position="82"/>
        <end position="101"/>
    </location>
</feature>
<dbReference type="RefSeq" id="WP_055544929.1">
    <property type="nucleotide sequence ID" value="NZ_CP023699.1"/>
</dbReference>
<evidence type="ECO:0000313" key="3">
    <source>
        <dbReference type="Proteomes" id="UP000325529"/>
    </source>
</evidence>